<organism evidence="2 3">
    <name type="scientific">Pleurodeles waltl</name>
    <name type="common">Iberian ribbed newt</name>
    <dbReference type="NCBI Taxonomy" id="8319"/>
    <lineage>
        <taxon>Eukaryota</taxon>
        <taxon>Metazoa</taxon>
        <taxon>Chordata</taxon>
        <taxon>Craniata</taxon>
        <taxon>Vertebrata</taxon>
        <taxon>Euteleostomi</taxon>
        <taxon>Amphibia</taxon>
        <taxon>Batrachia</taxon>
        <taxon>Caudata</taxon>
        <taxon>Salamandroidea</taxon>
        <taxon>Salamandridae</taxon>
        <taxon>Pleurodelinae</taxon>
        <taxon>Pleurodeles</taxon>
    </lineage>
</organism>
<feature type="compositionally biased region" description="Low complexity" evidence="1">
    <location>
        <begin position="35"/>
        <end position="51"/>
    </location>
</feature>
<dbReference type="EMBL" id="JANPWB010000005">
    <property type="protein sequence ID" value="KAJ1189766.1"/>
    <property type="molecule type" value="Genomic_DNA"/>
</dbReference>
<feature type="compositionally biased region" description="Polar residues" evidence="1">
    <location>
        <begin position="144"/>
        <end position="160"/>
    </location>
</feature>
<evidence type="ECO:0000313" key="2">
    <source>
        <dbReference type="EMBL" id="KAJ1189766.1"/>
    </source>
</evidence>
<dbReference type="Proteomes" id="UP001066276">
    <property type="component" value="Chromosome 3_1"/>
</dbReference>
<protein>
    <submittedName>
        <fullName evidence="2">Uncharacterized protein</fullName>
    </submittedName>
</protein>
<gene>
    <name evidence="2" type="ORF">NDU88_006508</name>
</gene>
<evidence type="ECO:0000256" key="1">
    <source>
        <dbReference type="SAM" id="MobiDB-lite"/>
    </source>
</evidence>
<feature type="compositionally biased region" description="Low complexity" evidence="1">
    <location>
        <begin position="62"/>
        <end position="81"/>
    </location>
</feature>
<reference evidence="2" key="1">
    <citation type="journal article" date="2022" name="bioRxiv">
        <title>Sequencing and chromosome-scale assembly of the giantPleurodeles waltlgenome.</title>
        <authorList>
            <person name="Brown T."/>
            <person name="Elewa A."/>
            <person name="Iarovenko S."/>
            <person name="Subramanian E."/>
            <person name="Araus A.J."/>
            <person name="Petzold A."/>
            <person name="Susuki M."/>
            <person name="Suzuki K.-i.T."/>
            <person name="Hayashi T."/>
            <person name="Toyoda A."/>
            <person name="Oliveira C."/>
            <person name="Osipova E."/>
            <person name="Leigh N.D."/>
            <person name="Simon A."/>
            <person name="Yun M.H."/>
        </authorList>
    </citation>
    <scope>NUCLEOTIDE SEQUENCE</scope>
    <source>
        <strain evidence="2">20211129_DDA</strain>
        <tissue evidence="2">Liver</tissue>
    </source>
</reference>
<feature type="compositionally biased region" description="Low complexity" evidence="1">
    <location>
        <begin position="1"/>
        <end position="11"/>
    </location>
</feature>
<evidence type="ECO:0000313" key="3">
    <source>
        <dbReference type="Proteomes" id="UP001066276"/>
    </source>
</evidence>
<name>A0AAV7UM43_PLEWA</name>
<accession>A0AAV7UM43</accession>
<feature type="region of interest" description="Disordered" evidence="1">
    <location>
        <begin position="1"/>
        <end position="173"/>
    </location>
</feature>
<dbReference type="AlphaFoldDB" id="A0AAV7UM43"/>
<keyword evidence="3" id="KW-1185">Reference proteome</keyword>
<comment type="caution">
    <text evidence="2">The sequence shown here is derived from an EMBL/GenBank/DDBJ whole genome shotgun (WGS) entry which is preliminary data.</text>
</comment>
<sequence>MGLQGPPEACRGPPPAGPPAAHSALGGSRPPAVTAAGPALPRGLAASPASLCPARARRRIHGPAPTHTGAAPASGSSTAPPLFQPATPVPRRLTQHLRGSVEARPGSQPHNSRPRLRTRRQPASSLSGRLARIHQKHSSEPRQGPSSSPGQLPAQHSRSGPNRPIDGTLLLDF</sequence>
<proteinExistence type="predicted"/>